<dbReference type="Gene3D" id="3.40.50.10330">
    <property type="entry name" value="Probable inorganic polyphosphate/atp-NAD kinase, domain 1"/>
    <property type="match status" value="1"/>
</dbReference>
<dbReference type="HAMAP" id="MF_00361">
    <property type="entry name" value="NAD_kinase"/>
    <property type="match status" value="1"/>
</dbReference>
<feature type="binding site" evidence="6">
    <location>
        <begin position="61"/>
        <end position="62"/>
    </location>
    <ligand>
        <name>NAD(+)</name>
        <dbReference type="ChEBI" id="CHEBI:57540"/>
    </ligand>
</feature>
<keyword evidence="4 6" id="KW-0520">NAD</keyword>
<feature type="binding site" evidence="6">
    <location>
        <begin position="176"/>
        <end position="181"/>
    </location>
    <ligand>
        <name>NAD(+)</name>
        <dbReference type="ChEBI" id="CHEBI:57540"/>
    </ligand>
</feature>
<keyword evidence="3 6" id="KW-0521">NADP</keyword>
<dbReference type="GO" id="GO:0051287">
    <property type="term" value="F:NAD binding"/>
    <property type="evidence" value="ECO:0007669"/>
    <property type="project" value="UniProtKB-ARBA"/>
</dbReference>
<dbReference type="GO" id="GO:0046872">
    <property type="term" value="F:metal ion binding"/>
    <property type="evidence" value="ECO:0007669"/>
    <property type="project" value="UniProtKB-UniRule"/>
</dbReference>
<evidence type="ECO:0000256" key="1">
    <source>
        <dbReference type="ARBA" id="ARBA00022679"/>
    </source>
</evidence>
<comment type="similarity">
    <text evidence="6">Belongs to the NAD kinase family.</text>
</comment>
<dbReference type="GO" id="GO:0006741">
    <property type="term" value="P:NADP+ biosynthetic process"/>
    <property type="evidence" value="ECO:0007669"/>
    <property type="project" value="UniProtKB-UniRule"/>
</dbReference>
<comment type="subcellular location">
    <subcellularLocation>
        <location evidence="6">Cytoplasm</location>
    </subcellularLocation>
</comment>
<keyword evidence="6" id="KW-0547">Nucleotide-binding</keyword>
<dbReference type="GO" id="GO:0003951">
    <property type="term" value="F:NAD+ kinase activity"/>
    <property type="evidence" value="ECO:0007669"/>
    <property type="project" value="UniProtKB-UniRule"/>
</dbReference>
<dbReference type="InterPro" id="IPR002504">
    <property type="entry name" value="NADK"/>
</dbReference>
<evidence type="ECO:0000256" key="5">
    <source>
        <dbReference type="ARBA" id="ARBA00047925"/>
    </source>
</evidence>
<keyword evidence="6" id="KW-0963">Cytoplasm</keyword>
<dbReference type="PANTHER" id="PTHR20275:SF0">
    <property type="entry name" value="NAD KINASE"/>
    <property type="match status" value="1"/>
</dbReference>
<evidence type="ECO:0000256" key="6">
    <source>
        <dbReference type="HAMAP-Rule" id="MF_00361"/>
    </source>
</evidence>
<feature type="binding site" evidence="6">
    <location>
        <position position="146"/>
    </location>
    <ligand>
        <name>NAD(+)</name>
        <dbReference type="ChEBI" id="CHEBI:57540"/>
    </ligand>
</feature>
<comment type="caution">
    <text evidence="7">The sequence shown here is derived from an EMBL/GenBank/DDBJ whole genome shotgun (WGS) entry which is preliminary data.</text>
</comment>
<comment type="function">
    <text evidence="6">Involved in the regulation of the intracellular balance of NAD and NADP, and is a key enzyme in the biosynthesis of NADP. Catalyzes specifically the phosphorylation on 2'-hydroxyl of the adenosine moiety of NAD to yield NADP.</text>
</comment>
<name>A0A7C3UYZ8_9BACT</name>
<keyword evidence="2 6" id="KW-0418">Kinase</keyword>
<comment type="catalytic activity">
    <reaction evidence="5 6">
        <text>NAD(+) + ATP = ADP + NADP(+) + H(+)</text>
        <dbReference type="Rhea" id="RHEA:18629"/>
        <dbReference type="ChEBI" id="CHEBI:15378"/>
        <dbReference type="ChEBI" id="CHEBI:30616"/>
        <dbReference type="ChEBI" id="CHEBI:57540"/>
        <dbReference type="ChEBI" id="CHEBI:58349"/>
        <dbReference type="ChEBI" id="CHEBI:456216"/>
        <dbReference type="EC" id="2.7.1.23"/>
    </reaction>
</comment>
<feature type="binding site" evidence="6">
    <location>
        <position position="235"/>
    </location>
    <ligand>
        <name>NAD(+)</name>
        <dbReference type="ChEBI" id="CHEBI:57540"/>
    </ligand>
</feature>
<evidence type="ECO:0000256" key="2">
    <source>
        <dbReference type="ARBA" id="ARBA00022777"/>
    </source>
</evidence>
<dbReference type="EMBL" id="DTMF01000134">
    <property type="protein sequence ID" value="HGF33761.1"/>
    <property type="molecule type" value="Genomic_DNA"/>
</dbReference>
<dbReference type="GO" id="GO:0005524">
    <property type="term" value="F:ATP binding"/>
    <property type="evidence" value="ECO:0007669"/>
    <property type="project" value="UniProtKB-KW"/>
</dbReference>
<evidence type="ECO:0000313" key="7">
    <source>
        <dbReference type="EMBL" id="HGF33761.1"/>
    </source>
</evidence>
<proteinExistence type="inferred from homology"/>
<dbReference type="InterPro" id="IPR016064">
    <property type="entry name" value="NAD/diacylglycerol_kinase_sf"/>
</dbReference>
<comment type="caution">
    <text evidence="6">Lacks conserved residue(s) required for the propagation of feature annotation.</text>
</comment>
<feature type="binding site" evidence="6">
    <location>
        <position position="165"/>
    </location>
    <ligand>
        <name>NAD(+)</name>
        <dbReference type="ChEBI" id="CHEBI:57540"/>
    </ligand>
</feature>
<dbReference type="AlphaFoldDB" id="A0A7C3UYZ8"/>
<keyword evidence="1 6" id="KW-0808">Transferase</keyword>
<dbReference type="Pfam" id="PF20143">
    <property type="entry name" value="NAD_kinase_C"/>
    <property type="match status" value="1"/>
</dbReference>
<dbReference type="Pfam" id="PF01513">
    <property type="entry name" value="NAD_kinase"/>
    <property type="match status" value="1"/>
</dbReference>
<dbReference type="PANTHER" id="PTHR20275">
    <property type="entry name" value="NAD KINASE"/>
    <property type="match status" value="1"/>
</dbReference>
<accession>A0A7C3UYZ8</accession>
<dbReference type="InterPro" id="IPR017437">
    <property type="entry name" value="ATP-NAD_kinase_PpnK-typ_C"/>
</dbReference>
<dbReference type="EC" id="2.7.1.23" evidence="6"/>
<feature type="binding site" evidence="6">
    <location>
        <position position="163"/>
    </location>
    <ligand>
        <name>NAD(+)</name>
        <dbReference type="ChEBI" id="CHEBI:57540"/>
    </ligand>
</feature>
<dbReference type="GO" id="GO:0019674">
    <property type="term" value="P:NAD+ metabolic process"/>
    <property type="evidence" value="ECO:0007669"/>
    <property type="project" value="InterPro"/>
</dbReference>
<feature type="active site" description="Proton acceptor" evidence="6">
    <location>
        <position position="61"/>
    </location>
</feature>
<dbReference type="SUPFAM" id="SSF111331">
    <property type="entry name" value="NAD kinase/diacylglycerol kinase-like"/>
    <property type="match status" value="1"/>
</dbReference>
<protein>
    <recommendedName>
        <fullName evidence="6">NAD kinase</fullName>
        <ecNumber evidence="6">2.7.1.23</ecNumber>
    </recommendedName>
    <alternativeName>
        <fullName evidence="6">ATP-dependent NAD kinase</fullName>
    </alternativeName>
</protein>
<dbReference type="GO" id="GO:0005737">
    <property type="term" value="C:cytoplasm"/>
    <property type="evidence" value="ECO:0007669"/>
    <property type="project" value="UniProtKB-SubCell"/>
</dbReference>
<reference evidence="7" key="1">
    <citation type="journal article" date="2020" name="mSystems">
        <title>Genome- and Community-Level Interaction Insights into Carbon Utilization and Element Cycling Functions of Hydrothermarchaeota in Hydrothermal Sediment.</title>
        <authorList>
            <person name="Zhou Z."/>
            <person name="Liu Y."/>
            <person name="Xu W."/>
            <person name="Pan J."/>
            <person name="Luo Z.H."/>
            <person name="Li M."/>
        </authorList>
    </citation>
    <scope>NUCLEOTIDE SEQUENCE [LARGE SCALE GENOMIC DNA]</scope>
    <source>
        <strain evidence="7">SpSt-897</strain>
    </source>
</reference>
<feature type="binding site" evidence="6">
    <location>
        <begin position="135"/>
        <end position="136"/>
    </location>
    <ligand>
        <name>NAD(+)</name>
        <dbReference type="ChEBI" id="CHEBI:57540"/>
    </ligand>
</feature>
<comment type="cofactor">
    <cofactor evidence="6">
        <name>a divalent metal cation</name>
        <dbReference type="ChEBI" id="CHEBI:60240"/>
    </cofactor>
</comment>
<dbReference type="InterPro" id="IPR017438">
    <property type="entry name" value="ATP-NAD_kinase_N"/>
</dbReference>
<organism evidence="7">
    <name type="scientific">Desulfobacca acetoxidans</name>
    <dbReference type="NCBI Taxonomy" id="60893"/>
    <lineage>
        <taxon>Bacteria</taxon>
        <taxon>Pseudomonadati</taxon>
        <taxon>Thermodesulfobacteriota</taxon>
        <taxon>Desulfobaccia</taxon>
        <taxon>Desulfobaccales</taxon>
        <taxon>Desulfobaccaceae</taxon>
        <taxon>Desulfobacca</taxon>
    </lineage>
</organism>
<evidence type="ECO:0000256" key="4">
    <source>
        <dbReference type="ARBA" id="ARBA00023027"/>
    </source>
</evidence>
<dbReference type="Gene3D" id="2.60.200.30">
    <property type="entry name" value="Probable inorganic polyphosphate/atp-NAD kinase, domain 2"/>
    <property type="match status" value="1"/>
</dbReference>
<evidence type="ECO:0000256" key="3">
    <source>
        <dbReference type="ARBA" id="ARBA00022857"/>
    </source>
</evidence>
<keyword evidence="6" id="KW-0067">ATP-binding</keyword>
<sequence>MVRSVAIVSKKHKKAAWEAGRELQQWFAVRGVKSILLENEPDPQAPVLPPETEGIVVLGGDGTLLSVARHYVSLGVPILGVNVGGLGFLTEISLSALYPSMERVLEGRYVVEERMMLTTRLLRRGQVYWEKLCLNDAVINKGALARIVELATWIDKEYLTTYRADGLIVSTPTGSTAYTLSAGGPIVYPTLRHIILIPICPFTLSNRPIILPDTVTVTVTFEEEVQDAYLSLDGQVGESLQRDDRVEMCVAPQNLKLILSPHRSYFEILRNKLGWGEPGSHTCLTDFNRERE</sequence>
<gene>
    <name evidence="6" type="primary">nadK</name>
    <name evidence="7" type="ORF">ENW96_05135</name>
</gene>